<dbReference type="InterPro" id="IPR015943">
    <property type="entry name" value="WD40/YVTN_repeat-like_dom_sf"/>
</dbReference>
<reference evidence="2 3" key="1">
    <citation type="submission" date="2019-02" db="EMBL/GenBank/DDBJ databases">
        <title>Genomic Encyclopedia of Type Strains, Phase IV (KMG-IV): sequencing the most valuable type-strain genomes for metagenomic binning, comparative biology and taxonomic classification.</title>
        <authorList>
            <person name="Goeker M."/>
        </authorList>
    </citation>
    <scope>NUCLEOTIDE SEQUENCE [LARGE SCALE GENOMIC DNA]</scope>
    <source>
        <strain evidence="2 3">DSM 101727</strain>
    </source>
</reference>
<accession>A0A4Q7KNH6</accession>
<dbReference type="AlphaFoldDB" id="A0A4Q7KNH6"/>
<evidence type="ECO:0000256" key="1">
    <source>
        <dbReference type="SAM" id="MobiDB-lite"/>
    </source>
</evidence>
<dbReference type="Proteomes" id="UP000294257">
    <property type="component" value="Unassembled WGS sequence"/>
</dbReference>
<keyword evidence="3" id="KW-1185">Reference proteome</keyword>
<evidence type="ECO:0000313" key="2">
    <source>
        <dbReference type="EMBL" id="RZS37876.1"/>
    </source>
</evidence>
<comment type="caution">
    <text evidence="2">The sequence shown here is derived from an EMBL/GenBank/DDBJ whole genome shotgun (WGS) entry which is preliminary data.</text>
</comment>
<protein>
    <submittedName>
        <fullName evidence="2">Uncharacterized protein</fullName>
    </submittedName>
</protein>
<gene>
    <name evidence="2" type="ORF">EV193_105436</name>
</gene>
<evidence type="ECO:0000313" key="3">
    <source>
        <dbReference type="Proteomes" id="UP000294257"/>
    </source>
</evidence>
<sequence>MCAHLAGREEAPFYAHLTGNGLEFDLRCPDCDTATTPPELLTVCEGCVSRVTADGTLDELLGWRGEPGVAERLEPADLTVRDEPVRDDVLDLAPCGSDWLLLRENPVRLSTVDGSREIEVPVAFDEPPGFRGQHAPRGALHASRSGRFAAVVTDHGQRGVVVNLHTAKVTLSMDRGTAHVEQTSFPLAFLEIGGREVVAHGTDWNRVDLSDPETGEPLTPREHERHHLDYFYGALRASPDGRWLASDGWAWSPAGLPCSWNAERWLTENVWESEDGPTRRWLCQRWYHWNTGMCWLGDHTLAITGIGPDDEIMIDGVRIFDVSTGAEVRRFAGPRGRLLSDGHRLYSVDESGSTAWDPLTGEKTLVLDGFHPSRWHPETGELAGVTPCRAGSPRSFRRWRPPRSSSC</sequence>
<dbReference type="EMBL" id="SGWQ01000005">
    <property type="protein sequence ID" value="RZS37876.1"/>
    <property type="molecule type" value="Genomic_DNA"/>
</dbReference>
<name>A0A4Q7KNH6_9PSEU</name>
<organism evidence="2 3">
    <name type="scientific">Herbihabitans rhizosphaerae</name>
    <dbReference type="NCBI Taxonomy" id="1872711"/>
    <lineage>
        <taxon>Bacteria</taxon>
        <taxon>Bacillati</taxon>
        <taxon>Actinomycetota</taxon>
        <taxon>Actinomycetes</taxon>
        <taxon>Pseudonocardiales</taxon>
        <taxon>Pseudonocardiaceae</taxon>
        <taxon>Herbihabitans</taxon>
    </lineage>
</organism>
<dbReference type="InterPro" id="IPR011047">
    <property type="entry name" value="Quinoprotein_ADH-like_sf"/>
</dbReference>
<dbReference type="SUPFAM" id="SSF50998">
    <property type="entry name" value="Quinoprotein alcohol dehydrogenase-like"/>
    <property type="match status" value="1"/>
</dbReference>
<feature type="region of interest" description="Disordered" evidence="1">
    <location>
        <begin position="381"/>
        <end position="407"/>
    </location>
</feature>
<dbReference type="Gene3D" id="2.130.10.10">
    <property type="entry name" value="YVTN repeat-like/Quinoprotein amine dehydrogenase"/>
    <property type="match status" value="1"/>
</dbReference>
<proteinExistence type="predicted"/>